<accession>A0A1T4YA54</accession>
<feature type="compositionally biased region" description="Basic and acidic residues" evidence="1">
    <location>
        <begin position="489"/>
        <end position="511"/>
    </location>
</feature>
<dbReference type="AlphaFoldDB" id="A0A1T4YA54"/>
<gene>
    <name evidence="2" type="ORF">SAMN02745166_02803</name>
</gene>
<proteinExistence type="predicted"/>
<evidence type="ECO:0000256" key="1">
    <source>
        <dbReference type="SAM" id="MobiDB-lite"/>
    </source>
</evidence>
<dbReference type="InterPro" id="IPR046535">
    <property type="entry name" value="DUF6600"/>
</dbReference>
<dbReference type="EMBL" id="FUYE01000008">
    <property type="protein sequence ID" value="SKA98570.1"/>
    <property type="molecule type" value="Genomic_DNA"/>
</dbReference>
<feature type="compositionally biased region" description="Basic and acidic residues" evidence="1">
    <location>
        <begin position="339"/>
        <end position="349"/>
    </location>
</feature>
<organism evidence="2 3">
    <name type="scientific">Prosthecobacter debontii</name>
    <dbReference type="NCBI Taxonomy" id="48467"/>
    <lineage>
        <taxon>Bacteria</taxon>
        <taxon>Pseudomonadati</taxon>
        <taxon>Verrucomicrobiota</taxon>
        <taxon>Verrucomicrobiia</taxon>
        <taxon>Verrucomicrobiales</taxon>
        <taxon>Verrucomicrobiaceae</taxon>
        <taxon>Prosthecobacter</taxon>
    </lineage>
</organism>
<keyword evidence="3" id="KW-1185">Reference proteome</keyword>
<dbReference type="STRING" id="48467.SAMN02745166_02803"/>
<evidence type="ECO:0000313" key="2">
    <source>
        <dbReference type="EMBL" id="SKA98570.1"/>
    </source>
</evidence>
<feature type="compositionally biased region" description="Basic and acidic residues" evidence="1">
    <location>
        <begin position="608"/>
        <end position="618"/>
    </location>
</feature>
<name>A0A1T4YA54_9BACT</name>
<sequence length="618" mass="70031">MAAPVPTARAEVNVSIDFFFDNLSPHGDWIYADDYGYVFQPAMASQSDWAPYSDGYWAYTDAGWTWISEEPFGWATYHYGRWVRMQGSWVWVPGYEWAPAWVSWRQTDDYIGWAPLPPEARWTASIGFNQWSDAYYDVGPAYYNFVPFNLFARRSSLRPVIVDRSRNITYVNRSVNVTNITYRQNVVNNIFVGGPDPDRFDRGDNRIRRLRLSRDDDRFRQDWIDRRDGRDRDFRSLSRIEDDRLLVAAPSIRRDDAPALPSRVSRRIERPEIDRGWRGAGDSKAIEQLRERRQAEFAKAKPANLPAKGLEIATSKAPPPAVGRLLSVQERQRNTQRPNPREVDEEVRKGLPPGAASKLGKADQPPAAKGEEREGRTMTRPDVDRTPRDDARDERDRGPGSRMPPGADRDERRPGPGADRNEDRRPEGTMRPERDSNDRRPGVKPDEAPRPRLAPGVVPDETPRRRGGASDEPDTKKSKVQDSPPSPKTDSERKAPAPKAKPEMPRVKPEATRPVPMPEPKATPKTRPMPKSEAPKAKTVPMPKPQRPSVESRDTRVKAPEVKAAKPQARPSIPQAKSAPKPEVRKSAPQPRPQVKQAAPKPATRPQAKPERKKKGDD</sequence>
<reference evidence="3" key="1">
    <citation type="submission" date="2017-02" db="EMBL/GenBank/DDBJ databases">
        <authorList>
            <person name="Varghese N."/>
            <person name="Submissions S."/>
        </authorList>
    </citation>
    <scope>NUCLEOTIDE SEQUENCE [LARGE SCALE GENOMIC DNA]</scope>
    <source>
        <strain evidence="3">ATCC 700200</strain>
    </source>
</reference>
<feature type="compositionally biased region" description="Basic and acidic residues" evidence="1">
    <location>
        <begin position="407"/>
        <end position="450"/>
    </location>
</feature>
<dbReference type="Pfam" id="PF20245">
    <property type="entry name" value="DUF6600"/>
    <property type="match status" value="1"/>
</dbReference>
<protein>
    <submittedName>
        <fullName evidence="2">Uncharacterized protein</fullName>
    </submittedName>
</protein>
<feature type="compositionally biased region" description="Basic and acidic residues" evidence="1">
    <location>
        <begin position="550"/>
        <end position="564"/>
    </location>
</feature>
<feature type="compositionally biased region" description="Basic and acidic residues" evidence="1">
    <location>
        <begin position="369"/>
        <end position="399"/>
    </location>
</feature>
<feature type="region of interest" description="Disordered" evidence="1">
    <location>
        <begin position="327"/>
        <end position="618"/>
    </location>
</feature>
<evidence type="ECO:0000313" key="3">
    <source>
        <dbReference type="Proteomes" id="UP000190774"/>
    </source>
</evidence>
<dbReference type="Proteomes" id="UP000190774">
    <property type="component" value="Unassembled WGS sequence"/>
</dbReference>